<comment type="caution">
    <text evidence="1">The sequence shown here is derived from an EMBL/GenBank/DDBJ whole genome shotgun (WGS) entry which is preliminary data.</text>
</comment>
<reference evidence="2" key="1">
    <citation type="submission" date="2018-11" db="EMBL/GenBank/DDBJ databases">
        <title>Chitinophaga lutea sp.nov., isolate from arsenic contaminated soil.</title>
        <authorList>
            <person name="Zong Y."/>
        </authorList>
    </citation>
    <scope>NUCLEOTIDE SEQUENCE [LARGE SCALE GENOMIC DNA]</scope>
    <source>
        <strain evidence="2">YLT18</strain>
    </source>
</reference>
<accession>A0A3N4MUH9</accession>
<organism evidence="1 2">
    <name type="scientific">Chitinophaga barathri</name>
    <dbReference type="NCBI Taxonomy" id="1647451"/>
    <lineage>
        <taxon>Bacteria</taxon>
        <taxon>Pseudomonadati</taxon>
        <taxon>Bacteroidota</taxon>
        <taxon>Chitinophagia</taxon>
        <taxon>Chitinophagales</taxon>
        <taxon>Chitinophagaceae</taxon>
        <taxon>Chitinophaga</taxon>
    </lineage>
</organism>
<dbReference type="RefSeq" id="WP_123864743.1">
    <property type="nucleotide sequence ID" value="NZ_QXZY01000012.1"/>
</dbReference>
<sequence>MKQLQKLSASQSHLIEDREKLESILQHCIDKLKGTNTAITGVFITLHLKTGETACENGLMPFLHTDTSVPATVFNNITFLLKPLTREPA</sequence>
<dbReference type="Proteomes" id="UP000279089">
    <property type="component" value="Unassembled WGS sequence"/>
</dbReference>
<evidence type="ECO:0000313" key="1">
    <source>
        <dbReference type="EMBL" id="RPD39103.1"/>
    </source>
</evidence>
<dbReference type="EMBL" id="RMBX01000012">
    <property type="protein sequence ID" value="RPD39103.1"/>
    <property type="molecule type" value="Genomic_DNA"/>
</dbReference>
<proteinExistence type="predicted"/>
<dbReference type="AlphaFoldDB" id="A0A3N4MUH9"/>
<gene>
    <name evidence="1" type="ORF">EG028_21045</name>
</gene>
<name>A0A3N4MUH9_9BACT</name>
<protein>
    <submittedName>
        <fullName evidence="1">Uncharacterized protein</fullName>
    </submittedName>
</protein>
<keyword evidence="2" id="KW-1185">Reference proteome</keyword>
<evidence type="ECO:0000313" key="2">
    <source>
        <dbReference type="Proteomes" id="UP000279089"/>
    </source>
</evidence>